<dbReference type="KEGG" id="bsol:FSW04_16895"/>
<evidence type="ECO:0000313" key="2">
    <source>
        <dbReference type="EMBL" id="QEC49087.1"/>
    </source>
</evidence>
<name>A0A5B8U807_9ACTN</name>
<dbReference type="OrthoDB" id="9800461at2"/>
<evidence type="ECO:0000256" key="1">
    <source>
        <dbReference type="SAM" id="MobiDB-lite"/>
    </source>
</evidence>
<organism evidence="2 3">
    <name type="scientific">Baekduia soli</name>
    <dbReference type="NCBI Taxonomy" id="496014"/>
    <lineage>
        <taxon>Bacteria</taxon>
        <taxon>Bacillati</taxon>
        <taxon>Actinomycetota</taxon>
        <taxon>Thermoleophilia</taxon>
        <taxon>Solirubrobacterales</taxon>
        <taxon>Baekduiaceae</taxon>
        <taxon>Baekduia</taxon>
    </lineage>
</organism>
<dbReference type="EMBL" id="CP042430">
    <property type="protein sequence ID" value="QEC49087.1"/>
    <property type="molecule type" value="Genomic_DNA"/>
</dbReference>
<keyword evidence="3" id="KW-1185">Reference proteome</keyword>
<dbReference type="Proteomes" id="UP000321805">
    <property type="component" value="Chromosome"/>
</dbReference>
<protein>
    <submittedName>
        <fullName evidence="2">DUF3052 family protein</fullName>
    </submittedName>
</protein>
<evidence type="ECO:0000313" key="3">
    <source>
        <dbReference type="Proteomes" id="UP000321805"/>
    </source>
</evidence>
<accession>A0A5B8U807</accession>
<dbReference type="AlphaFoldDB" id="A0A5B8U807"/>
<proteinExistence type="predicted"/>
<gene>
    <name evidence="2" type="ORF">FSW04_16895</name>
</gene>
<feature type="region of interest" description="Disordered" evidence="1">
    <location>
        <begin position="1"/>
        <end position="22"/>
    </location>
</feature>
<reference evidence="2 3" key="1">
    <citation type="journal article" date="2018" name="J. Microbiol.">
        <title>Baekduia soli gen. nov., sp. nov., a novel bacterium isolated from the soil of Baekdu Mountain and proposal of a novel family name, Baekduiaceae fam. nov.</title>
        <authorList>
            <person name="An D.S."/>
            <person name="Siddiqi M.Z."/>
            <person name="Kim K.H."/>
            <person name="Yu H.S."/>
            <person name="Im W.T."/>
        </authorList>
    </citation>
    <scope>NUCLEOTIDE SEQUENCE [LARGE SCALE GENOMIC DNA]</scope>
    <source>
        <strain evidence="2 3">BR7-21</strain>
    </source>
</reference>
<sequence>MRPLTVPTSAAGPGRRAWEAGGRPGAAARVARAMSTSPTGPGLAYSVTPLVRKLGFAPGMRAVLLDAPEGFEALVGPLPEGVTVARRLGPGEDLVMAFVTSRAVLARRVVALRRAIAPAGMAWIAWPKRASGVATDVTEDVVREVALPAGLVDVKVCAIDATWSGLKLVVRRELR</sequence>
<feature type="compositionally biased region" description="Low complexity" evidence="1">
    <location>
        <begin position="10"/>
        <end position="22"/>
    </location>
</feature>